<organism evidence="2 3">
    <name type="scientific">Couchioplanes caeruleus subsp. caeruleus</name>
    <dbReference type="NCBI Taxonomy" id="56427"/>
    <lineage>
        <taxon>Bacteria</taxon>
        <taxon>Bacillati</taxon>
        <taxon>Actinomycetota</taxon>
        <taxon>Actinomycetes</taxon>
        <taxon>Micromonosporales</taxon>
        <taxon>Micromonosporaceae</taxon>
        <taxon>Couchioplanes</taxon>
    </lineage>
</organism>
<accession>A0A1K0GQ46</accession>
<evidence type="ECO:0000313" key="3">
    <source>
        <dbReference type="Proteomes" id="UP000182486"/>
    </source>
</evidence>
<comment type="caution">
    <text evidence="2">The sequence shown here is derived from an EMBL/GenBank/DDBJ whole genome shotgun (WGS) entry which is preliminary data.</text>
</comment>
<name>A0A1K0GQ46_9ACTN</name>
<dbReference type="Proteomes" id="UP000182486">
    <property type="component" value="Unassembled WGS sequence"/>
</dbReference>
<dbReference type="RefSeq" id="WP_071804588.1">
    <property type="nucleotide sequence ID" value="NZ_MEIA01000096.1"/>
</dbReference>
<evidence type="ECO:0008006" key="4">
    <source>
        <dbReference type="Google" id="ProtNLM"/>
    </source>
</evidence>
<reference evidence="2 3" key="1">
    <citation type="submission" date="2016-09" db="EMBL/GenBank/DDBJ databases">
        <title>Couchioplanes caeruleus draft genome sequence.</title>
        <authorList>
            <person name="Sheehan J."/>
            <person name="Caffrey P."/>
        </authorList>
    </citation>
    <scope>NUCLEOTIDE SEQUENCE [LARGE SCALE GENOMIC DNA]</scope>
    <source>
        <strain evidence="2 3">DSM 43634</strain>
    </source>
</reference>
<evidence type="ECO:0000256" key="1">
    <source>
        <dbReference type="SAM" id="SignalP"/>
    </source>
</evidence>
<keyword evidence="3" id="KW-1185">Reference proteome</keyword>
<dbReference type="EMBL" id="MEIA01000096">
    <property type="protein sequence ID" value="OJF14534.1"/>
    <property type="molecule type" value="Genomic_DNA"/>
</dbReference>
<proteinExistence type="predicted"/>
<gene>
    <name evidence="2" type="ORF">BG844_09385</name>
</gene>
<keyword evidence="1" id="KW-0732">Signal</keyword>
<protein>
    <recommendedName>
        <fullName evidence="4">Secreted protein</fullName>
    </recommendedName>
</protein>
<feature type="signal peptide" evidence="1">
    <location>
        <begin position="1"/>
        <end position="31"/>
    </location>
</feature>
<sequence>MKTFTKLLTAGLALAAAGAAGIGLTANIASAEDNPTTANDGSLVEDYTYPNGEATPGIKLFRGNGRILLVECANGGANLVRIRSSVRREEFCFDVKGTDGYLALELQKTYQIRGDGEHKVEAEVTINGAPEPEPVSVPDTTWAVLPVSPGPGNTLVELRSMK</sequence>
<feature type="chain" id="PRO_5009664495" description="Secreted protein" evidence="1">
    <location>
        <begin position="32"/>
        <end position="162"/>
    </location>
</feature>
<dbReference type="AlphaFoldDB" id="A0A1K0GQ46"/>
<evidence type="ECO:0000313" key="2">
    <source>
        <dbReference type="EMBL" id="OJF14534.1"/>
    </source>
</evidence>